<organism evidence="2 3">
    <name type="scientific">Amniculicola lignicola CBS 123094</name>
    <dbReference type="NCBI Taxonomy" id="1392246"/>
    <lineage>
        <taxon>Eukaryota</taxon>
        <taxon>Fungi</taxon>
        <taxon>Dikarya</taxon>
        <taxon>Ascomycota</taxon>
        <taxon>Pezizomycotina</taxon>
        <taxon>Dothideomycetes</taxon>
        <taxon>Pleosporomycetidae</taxon>
        <taxon>Pleosporales</taxon>
        <taxon>Amniculicolaceae</taxon>
        <taxon>Amniculicola</taxon>
    </lineage>
</organism>
<evidence type="ECO:0000313" key="2">
    <source>
        <dbReference type="EMBL" id="KAF2002097.1"/>
    </source>
</evidence>
<feature type="compositionally biased region" description="Basic and acidic residues" evidence="1">
    <location>
        <begin position="31"/>
        <end position="48"/>
    </location>
</feature>
<evidence type="ECO:0000256" key="1">
    <source>
        <dbReference type="SAM" id="MobiDB-lite"/>
    </source>
</evidence>
<evidence type="ECO:0000313" key="3">
    <source>
        <dbReference type="Proteomes" id="UP000799779"/>
    </source>
</evidence>
<name>A0A6A5WKU1_9PLEO</name>
<keyword evidence="3" id="KW-1185">Reference proteome</keyword>
<feature type="compositionally biased region" description="Basic and acidic residues" evidence="1">
    <location>
        <begin position="87"/>
        <end position="110"/>
    </location>
</feature>
<feature type="compositionally biased region" description="Basic and acidic residues" evidence="1">
    <location>
        <begin position="131"/>
        <end position="187"/>
    </location>
</feature>
<accession>A0A6A5WKU1</accession>
<dbReference type="AlphaFoldDB" id="A0A6A5WKU1"/>
<proteinExistence type="predicted"/>
<sequence length="312" mass="37363">MPSYPDGRRRSPAYVEDPAGYPSNPPPAYDYRPRDRDDRPRDRPRKHDDDDDDHRDHRDHRTKPKTSKTDTLRALGKTLGALIDPPSEPRRDHDRERERLPRSKTYRDPVPRYPSTSEDERSPSPPRRRRTEREAKREDPPRRPRHKDYDDFSDRDEPPRRPRQKEYSDVEEEPRRPRARPKPRDYDGLADEYEQQRRRPPPRDDGYYSDSREYRQKPRARYPDDRDDRYMRDRDRDRDRDYRRGGDRDRDRGYASGRETGRPGGGLMRSDSKWQKEAKDLFMTYALPVIKKEGGKYMTKQLGAFIAKGGAR</sequence>
<dbReference type="Proteomes" id="UP000799779">
    <property type="component" value="Unassembled WGS sequence"/>
</dbReference>
<feature type="compositionally biased region" description="Basic and acidic residues" evidence="1">
    <location>
        <begin position="194"/>
        <end position="253"/>
    </location>
</feature>
<reference evidence="2" key="1">
    <citation type="journal article" date="2020" name="Stud. Mycol.">
        <title>101 Dothideomycetes genomes: a test case for predicting lifestyles and emergence of pathogens.</title>
        <authorList>
            <person name="Haridas S."/>
            <person name="Albert R."/>
            <person name="Binder M."/>
            <person name="Bloem J."/>
            <person name="Labutti K."/>
            <person name="Salamov A."/>
            <person name="Andreopoulos B."/>
            <person name="Baker S."/>
            <person name="Barry K."/>
            <person name="Bills G."/>
            <person name="Bluhm B."/>
            <person name="Cannon C."/>
            <person name="Castanera R."/>
            <person name="Culley D."/>
            <person name="Daum C."/>
            <person name="Ezra D."/>
            <person name="Gonzalez J."/>
            <person name="Henrissat B."/>
            <person name="Kuo A."/>
            <person name="Liang C."/>
            <person name="Lipzen A."/>
            <person name="Lutzoni F."/>
            <person name="Magnuson J."/>
            <person name="Mondo S."/>
            <person name="Nolan M."/>
            <person name="Ohm R."/>
            <person name="Pangilinan J."/>
            <person name="Park H.-J."/>
            <person name="Ramirez L."/>
            <person name="Alfaro M."/>
            <person name="Sun H."/>
            <person name="Tritt A."/>
            <person name="Yoshinaga Y."/>
            <person name="Zwiers L.-H."/>
            <person name="Turgeon B."/>
            <person name="Goodwin S."/>
            <person name="Spatafora J."/>
            <person name="Crous P."/>
            <person name="Grigoriev I."/>
        </authorList>
    </citation>
    <scope>NUCLEOTIDE SEQUENCE</scope>
    <source>
        <strain evidence="2">CBS 123094</strain>
    </source>
</reference>
<feature type="region of interest" description="Disordered" evidence="1">
    <location>
        <begin position="1"/>
        <end position="272"/>
    </location>
</feature>
<protein>
    <submittedName>
        <fullName evidence="2">Uncharacterized protein</fullName>
    </submittedName>
</protein>
<dbReference type="EMBL" id="ML977579">
    <property type="protein sequence ID" value="KAF2002097.1"/>
    <property type="molecule type" value="Genomic_DNA"/>
</dbReference>
<gene>
    <name evidence="2" type="ORF">P154DRAFT_574411</name>
</gene>
<feature type="compositionally biased region" description="Basic residues" evidence="1">
    <location>
        <begin position="57"/>
        <end position="66"/>
    </location>
</feature>
<dbReference type="OrthoDB" id="3799339at2759"/>